<feature type="compositionally biased region" description="Polar residues" evidence="2">
    <location>
        <begin position="241"/>
        <end position="263"/>
    </location>
</feature>
<dbReference type="InterPro" id="IPR001841">
    <property type="entry name" value="Znf_RING"/>
</dbReference>
<feature type="domain" description="RING-type" evidence="4">
    <location>
        <begin position="145"/>
        <end position="190"/>
    </location>
</feature>
<dbReference type="Gene3D" id="3.40.50.410">
    <property type="entry name" value="von Willebrand factor, type A domain"/>
    <property type="match status" value="1"/>
</dbReference>
<dbReference type="HOGENOM" id="CLU_017593_0_0_1"/>
<feature type="compositionally biased region" description="Basic and acidic residues" evidence="2">
    <location>
        <begin position="118"/>
        <end position="127"/>
    </location>
</feature>
<accession>N1PRD2</accession>
<dbReference type="AlphaFoldDB" id="N1PRD2"/>
<evidence type="ECO:0000259" key="3">
    <source>
        <dbReference type="PROSITE" id="PS50003"/>
    </source>
</evidence>
<feature type="compositionally biased region" description="Polar residues" evidence="2">
    <location>
        <begin position="595"/>
        <end position="618"/>
    </location>
</feature>
<dbReference type="PROSITE" id="PS50234">
    <property type="entry name" value="VWFA"/>
    <property type="match status" value="1"/>
</dbReference>
<feature type="region of interest" description="Disordered" evidence="2">
    <location>
        <begin position="587"/>
        <end position="620"/>
    </location>
</feature>
<feature type="region of interest" description="Disordered" evidence="2">
    <location>
        <begin position="281"/>
        <end position="326"/>
    </location>
</feature>
<evidence type="ECO:0000313" key="6">
    <source>
        <dbReference type="EMBL" id="EME44979.1"/>
    </source>
</evidence>
<feature type="region of interest" description="Disordered" evidence="2">
    <location>
        <begin position="93"/>
        <end position="134"/>
    </location>
</feature>
<dbReference type="InterPro" id="IPR036465">
    <property type="entry name" value="vWFA_dom_sf"/>
</dbReference>
<dbReference type="SUPFAM" id="SSF53300">
    <property type="entry name" value="vWA-like"/>
    <property type="match status" value="1"/>
</dbReference>
<feature type="region of interest" description="Disordered" evidence="2">
    <location>
        <begin position="1"/>
        <end position="28"/>
    </location>
</feature>
<dbReference type="SMART" id="SM00327">
    <property type="entry name" value="VWA"/>
    <property type="match status" value="1"/>
</dbReference>
<organism evidence="6 7">
    <name type="scientific">Dothistroma septosporum (strain NZE10 / CBS 128990)</name>
    <name type="common">Red band needle blight fungus</name>
    <name type="synonym">Mycosphaerella pini</name>
    <dbReference type="NCBI Taxonomy" id="675120"/>
    <lineage>
        <taxon>Eukaryota</taxon>
        <taxon>Fungi</taxon>
        <taxon>Dikarya</taxon>
        <taxon>Ascomycota</taxon>
        <taxon>Pezizomycotina</taxon>
        <taxon>Dothideomycetes</taxon>
        <taxon>Dothideomycetidae</taxon>
        <taxon>Mycosphaerellales</taxon>
        <taxon>Mycosphaerellaceae</taxon>
        <taxon>Dothistroma</taxon>
    </lineage>
</organism>
<dbReference type="InterPro" id="IPR001849">
    <property type="entry name" value="PH_domain"/>
</dbReference>
<dbReference type="SUPFAM" id="SSF57850">
    <property type="entry name" value="RING/U-box"/>
    <property type="match status" value="1"/>
</dbReference>
<dbReference type="EMBL" id="KB446538">
    <property type="protein sequence ID" value="EME44979.1"/>
    <property type="molecule type" value="Genomic_DNA"/>
</dbReference>
<protein>
    <recommendedName>
        <fullName evidence="8">RING-type domain-containing protein</fullName>
    </recommendedName>
</protein>
<dbReference type="Pfam" id="PF00092">
    <property type="entry name" value="VWA"/>
    <property type="match status" value="1"/>
</dbReference>
<evidence type="ECO:0000313" key="7">
    <source>
        <dbReference type="Proteomes" id="UP000016933"/>
    </source>
</evidence>
<feature type="domain" description="PH" evidence="3">
    <location>
        <begin position="448"/>
        <end position="565"/>
    </location>
</feature>
<gene>
    <name evidence="6" type="ORF">DOTSEDRAFT_70881</name>
</gene>
<name>N1PRD2_DOTSN</name>
<dbReference type="PROSITE" id="PS50003">
    <property type="entry name" value="PH_DOMAIN"/>
    <property type="match status" value="1"/>
</dbReference>
<reference evidence="7" key="1">
    <citation type="journal article" date="2012" name="PLoS Genet.">
        <title>The genomes of the fungal plant pathogens Cladosporium fulvum and Dothistroma septosporum reveal adaptation to different hosts and lifestyles but also signatures of common ancestry.</title>
        <authorList>
            <person name="de Wit P.J.G.M."/>
            <person name="van der Burgt A."/>
            <person name="Oekmen B."/>
            <person name="Stergiopoulos I."/>
            <person name="Abd-Elsalam K.A."/>
            <person name="Aerts A.L."/>
            <person name="Bahkali A.H."/>
            <person name="Beenen H.G."/>
            <person name="Chettri P."/>
            <person name="Cox M.P."/>
            <person name="Datema E."/>
            <person name="de Vries R.P."/>
            <person name="Dhillon B."/>
            <person name="Ganley A.R."/>
            <person name="Griffiths S.A."/>
            <person name="Guo Y."/>
            <person name="Hamelin R.C."/>
            <person name="Henrissat B."/>
            <person name="Kabir M.S."/>
            <person name="Jashni M.K."/>
            <person name="Kema G."/>
            <person name="Klaubauf S."/>
            <person name="Lapidus A."/>
            <person name="Levasseur A."/>
            <person name="Lindquist E."/>
            <person name="Mehrabi R."/>
            <person name="Ohm R.A."/>
            <person name="Owen T.J."/>
            <person name="Salamov A."/>
            <person name="Schwelm A."/>
            <person name="Schijlen E."/>
            <person name="Sun H."/>
            <person name="van den Burg H.A."/>
            <person name="van Ham R.C.H.J."/>
            <person name="Zhang S."/>
            <person name="Goodwin S.B."/>
            <person name="Grigoriev I.V."/>
            <person name="Collemare J."/>
            <person name="Bradshaw R.E."/>
        </authorList>
    </citation>
    <scope>NUCLEOTIDE SEQUENCE [LARGE SCALE GENOMIC DNA]</scope>
    <source>
        <strain evidence="7">NZE10 / CBS 128990</strain>
    </source>
</reference>
<dbReference type="PANTHER" id="PTHR10579">
    <property type="entry name" value="CALCIUM-ACTIVATED CHLORIDE CHANNEL REGULATOR"/>
    <property type="match status" value="1"/>
</dbReference>
<keyword evidence="1" id="KW-0479">Metal-binding</keyword>
<dbReference type="InterPro" id="IPR011993">
    <property type="entry name" value="PH-like_dom_sf"/>
</dbReference>
<feature type="region of interest" description="Disordered" evidence="2">
    <location>
        <begin position="220"/>
        <end position="263"/>
    </location>
</feature>
<evidence type="ECO:0000256" key="2">
    <source>
        <dbReference type="SAM" id="MobiDB-lite"/>
    </source>
</evidence>
<dbReference type="InterPro" id="IPR002035">
    <property type="entry name" value="VWF_A"/>
</dbReference>
<proteinExistence type="predicted"/>
<dbReference type="PROSITE" id="PS50089">
    <property type="entry name" value="ZF_RING_2"/>
    <property type="match status" value="1"/>
</dbReference>
<evidence type="ECO:0000259" key="4">
    <source>
        <dbReference type="PROSITE" id="PS50089"/>
    </source>
</evidence>
<dbReference type="Gene3D" id="3.30.40.10">
    <property type="entry name" value="Zinc/RING finger domain, C3HC4 (zinc finger)"/>
    <property type="match status" value="1"/>
</dbReference>
<dbReference type="OMA" id="HHADHIN"/>
<dbReference type="InterPro" id="IPR051266">
    <property type="entry name" value="CLCR"/>
</dbReference>
<keyword evidence="7" id="KW-1185">Reference proteome</keyword>
<feature type="non-terminal residue" evidence="6">
    <location>
        <position position="826"/>
    </location>
</feature>
<dbReference type="Proteomes" id="UP000016933">
    <property type="component" value="Unassembled WGS sequence"/>
</dbReference>
<sequence>MSTDQRPGPHAQPTPSLPPVDEEGLRKAKNTKQTIHNLVAAGVLSPYEDIVNKNPAKLRSKKSVGWTFSVKEISPQQSQLSLNLNRHVLLDSKSHHRNTEERRTSGRNIFSSLTSRPRRQDPQDHKMYAPKASSRRERNFMGSSCAACDEPLEHKLRGERVLSLACGHVAHEACFYEYVKEFEAKDCPVCGQVLGLDTTRGGNVDFENFNKIVRNAPVTGLRERREPSSTALPWESVPVRRSSTINHQPSPQRSIKSPSLPAQPQGNEYAWDQYLLPEAPQSKQHRQTRHASSNASHVSHGPTVSAETGVPPSRNEYSDMHSVGGRRHDYDVQSMEASVKSPCYLTRNLIPAPIVTIRSEFPTLSKSRHQQSLTCLVTVEVVEGIWQPHADNLRCSPAVPSPIPEERFETPTPRPFAQRAVDSVHEDKELVEVKEELFKRVIDWHGLDYEQFGKLILHSVVRVGKDRQSWQELECYLFTEMLICVKEKKVPSTTSQHRDNSKPQPRCTLKGSILIRRHLKDVQLDRNDEILTLLLSVAELPAFHLHFKDSQELDIWRRALININRPEPPTPARPGFDHGAAGTDTEEYVTRQNRRISSLPSSSYGATRSQATAPTEYSGNGVEDIRLGTSSLHIPLDIVVVVPVSASMHGLKINLLKDVLRFMVSSLGERDRMGLVTFGSGGGGIPLVGMTTKSWHGWSAALESIRPIHHKNMRADVVEGASVAMDLLMQRRSSNPLSHILLISDSAASEPDSVDFVVQRAEAAKVAIHSFGLGLTHRPDALVEMSTKTKASYTYVKDWMMLRECLAGCVGALQSISHQNAKLKLR</sequence>
<keyword evidence="1" id="KW-0863">Zinc-finger</keyword>
<dbReference type="PANTHER" id="PTHR10579:SF43">
    <property type="entry name" value="ZINC FINGER (C3HC4-TYPE RING FINGER) FAMILY PROTEIN"/>
    <property type="match status" value="1"/>
</dbReference>
<dbReference type="Gene3D" id="2.30.29.30">
    <property type="entry name" value="Pleckstrin-homology domain (PH domain)/Phosphotyrosine-binding domain (PTB)"/>
    <property type="match status" value="1"/>
</dbReference>
<dbReference type="eggNOG" id="ENOG502QTWJ">
    <property type="taxonomic scope" value="Eukaryota"/>
</dbReference>
<reference evidence="6 7" key="2">
    <citation type="journal article" date="2012" name="PLoS Pathog.">
        <title>Diverse lifestyles and strategies of plant pathogenesis encoded in the genomes of eighteen Dothideomycetes fungi.</title>
        <authorList>
            <person name="Ohm R.A."/>
            <person name="Feau N."/>
            <person name="Henrissat B."/>
            <person name="Schoch C.L."/>
            <person name="Horwitz B.A."/>
            <person name="Barry K.W."/>
            <person name="Condon B.J."/>
            <person name="Copeland A.C."/>
            <person name="Dhillon B."/>
            <person name="Glaser F."/>
            <person name="Hesse C.N."/>
            <person name="Kosti I."/>
            <person name="LaButti K."/>
            <person name="Lindquist E.A."/>
            <person name="Lucas S."/>
            <person name="Salamov A.A."/>
            <person name="Bradshaw R.E."/>
            <person name="Ciuffetti L."/>
            <person name="Hamelin R.C."/>
            <person name="Kema G.H.J."/>
            <person name="Lawrence C."/>
            <person name="Scott J.A."/>
            <person name="Spatafora J.W."/>
            <person name="Turgeon B.G."/>
            <person name="de Wit P.J.G.M."/>
            <person name="Zhong S."/>
            <person name="Goodwin S.B."/>
            <person name="Grigoriev I.V."/>
        </authorList>
    </citation>
    <scope>NUCLEOTIDE SEQUENCE [LARGE SCALE GENOMIC DNA]</scope>
    <source>
        <strain evidence="7">NZE10 / CBS 128990</strain>
    </source>
</reference>
<feature type="domain" description="VWFA" evidence="5">
    <location>
        <begin position="637"/>
        <end position="816"/>
    </location>
</feature>
<dbReference type="GO" id="GO:0008270">
    <property type="term" value="F:zinc ion binding"/>
    <property type="evidence" value="ECO:0007669"/>
    <property type="project" value="UniProtKB-KW"/>
</dbReference>
<dbReference type="InterPro" id="IPR013083">
    <property type="entry name" value="Znf_RING/FYVE/PHD"/>
</dbReference>
<dbReference type="OrthoDB" id="299997at2759"/>
<keyword evidence="1" id="KW-0862">Zinc</keyword>
<dbReference type="SMART" id="SM00184">
    <property type="entry name" value="RING"/>
    <property type="match status" value="1"/>
</dbReference>
<evidence type="ECO:0008006" key="8">
    <source>
        <dbReference type="Google" id="ProtNLM"/>
    </source>
</evidence>
<dbReference type="Pfam" id="PF15411">
    <property type="entry name" value="PH_10"/>
    <property type="match status" value="1"/>
</dbReference>
<evidence type="ECO:0000259" key="5">
    <source>
        <dbReference type="PROSITE" id="PS50234"/>
    </source>
</evidence>
<feature type="compositionally biased region" description="Basic and acidic residues" evidence="2">
    <location>
        <begin position="93"/>
        <end position="104"/>
    </location>
</feature>
<evidence type="ECO:0000256" key="1">
    <source>
        <dbReference type="PROSITE-ProRule" id="PRU00175"/>
    </source>
</evidence>
<dbReference type="SUPFAM" id="SSF50729">
    <property type="entry name" value="PH domain-like"/>
    <property type="match status" value="1"/>
</dbReference>
<feature type="compositionally biased region" description="Polar residues" evidence="2">
    <location>
        <begin position="106"/>
        <end position="115"/>
    </location>
</feature>
<dbReference type="STRING" id="675120.N1PRD2"/>